<evidence type="ECO:0000256" key="2">
    <source>
        <dbReference type="ARBA" id="ARBA00012637"/>
    </source>
</evidence>
<feature type="domain" description="External alternative NADH-ubiquinone oxidoreductase-like C-terminal" evidence="10">
    <location>
        <begin position="352"/>
        <end position="410"/>
    </location>
</feature>
<dbReference type="PANTHER" id="PTHR43706">
    <property type="entry name" value="NADH DEHYDROGENASE"/>
    <property type="match status" value="1"/>
</dbReference>
<keyword evidence="5" id="KW-0809">Transit peptide</keyword>
<comment type="catalytic activity">
    <reaction evidence="8">
        <text>a quinone + NADH + H(+) = a quinol + NAD(+)</text>
        <dbReference type="Rhea" id="RHEA:46160"/>
        <dbReference type="ChEBI" id="CHEBI:15378"/>
        <dbReference type="ChEBI" id="CHEBI:24646"/>
        <dbReference type="ChEBI" id="CHEBI:57540"/>
        <dbReference type="ChEBI" id="CHEBI:57945"/>
        <dbReference type="ChEBI" id="CHEBI:132124"/>
        <dbReference type="EC" id="1.6.5.9"/>
    </reaction>
</comment>
<dbReference type="Gene3D" id="3.50.50.100">
    <property type="match status" value="1"/>
</dbReference>
<dbReference type="PRINTS" id="PR00368">
    <property type="entry name" value="FADPNR"/>
</dbReference>
<keyword evidence="3" id="KW-0285">Flavoprotein</keyword>
<evidence type="ECO:0000256" key="8">
    <source>
        <dbReference type="ARBA" id="ARBA00047599"/>
    </source>
</evidence>
<evidence type="ECO:0000256" key="1">
    <source>
        <dbReference type="ARBA" id="ARBA00005272"/>
    </source>
</evidence>
<evidence type="ECO:0000259" key="10">
    <source>
        <dbReference type="Pfam" id="PF22366"/>
    </source>
</evidence>
<dbReference type="InterPro" id="IPR045024">
    <property type="entry name" value="NDH-2"/>
</dbReference>
<dbReference type="SUPFAM" id="SSF51905">
    <property type="entry name" value="FAD/NAD(P)-binding domain"/>
    <property type="match status" value="2"/>
</dbReference>
<keyword evidence="12" id="KW-1185">Reference proteome</keyword>
<comment type="similarity">
    <text evidence="1">Belongs to the NADH dehydrogenase family.</text>
</comment>
<keyword evidence="4" id="KW-0274">FAD</keyword>
<organism evidence="11 12">
    <name type="scientific">Peteryoungia desertarenae</name>
    <dbReference type="NCBI Taxonomy" id="1813451"/>
    <lineage>
        <taxon>Bacteria</taxon>
        <taxon>Pseudomonadati</taxon>
        <taxon>Pseudomonadota</taxon>
        <taxon>Alphaproteobacteria</taxon>
        <taxon>Hyphomicrobiales</taxon>
        <taxon>Rhizobiaceae</taxon>
        <taxon>Peteryoungia</taxon>
    </lineage>
</organism>
<evidence type="ECO:0000256" key="3">
    <source>
        <dbReference type="ARBA" id="ARBA00022630"/>
    </source>
</evidence>
<evidence type="ECO:0000256" key="7">
    <source>
        <dbReference type="ARBA" id="ARBA00023027"/>
    </source>
</evidence>
<keyword evidence="11" id="KW-0614">Plasmid</keyword>
<proteinExistence type="inferred from homology"/>
<dbReference type="PROSITE" id="PS51257">
    <property type="entry name" value="PROKAR_LIPOPROTEIN"/>
    <property type="match status" value="1"/>
</dbReference>
<geneLocation type="plasmid" evidence="11 12">
    <name>pPRADMK78_01</name>
</geneLocation>
<name>A0ABX6QUA4_9HYPH</name>
<dbReference type="EMBL" id="CP058351">
    <property type="protein sequence ID" value="QLF71785.1"/>
    <property type="molecule type" value="Genomic_DNA"/>
</dbReference>
<dbReference type="PRINTS" id="PR00411">
    <property type="entry name" value="PNDRDTASEI"/>
</dbReference>
<keyword evidence="7" id="KW-0520">NAD</keyword>
<dbReference type="Pfam" id="PF22366">
    <property type="entry name" value="NDH2_C"/>
    <property type="match status" value="1"/>
</dbReference>
<accession>A0ABX6QUA4</accession>
<dbReference type="InterPro" id="IPR036188">
    <property type="entry name" value="FAD/NAD-bd_sf"/>
</dbReference>
<evidence type="ECO:0000259" key="9">
    <source>
        <dbReference type="Pfam" id="PF07992"/>
    </source>
</evidence>
<feature type="domain" description="FAD/NAD(P)-binding" evidence="9">
    <location>
        <begin position="11"/>
        <end position="328"/>
    </location>
</feature>
<reference evidence="11 12" key="1">
    <citation type="submission" date="2020-06" db="EMBL/GenBank/DDBJ databases">
        <title>Genome sequence of Rhizobium sp strain ADMK78.</title>
        <authorList>
            <person name="Rahi P."/>
        </authorList>
    </citation>
    <scope>NUCLEOTIDE SEQUENCE [LARGE SCALE GENOMIC DNA]</scope>
    <source>
        <strain evidence="11 12">ADMK78</strain>
        <plasmid evidence="11 12">pPRADMK78_01</plasmid>
    </source>
</reference>
<sequence length="448" mass="48281">MRDRHNMPGHRLVIVGGGFAGLACAESLKDSGAKITLIDRRNHHLFQPLLYQAATSTLPLSDIAWPLRQVFRTRRDVTTLLGEVAGVDAVARCVRLTDGATIAYDTLVLATGAQHAYFGNDEWAAHAHGLKTLEDATRIRAHILTAFEAAERAEDPAERQRLMTFVVVGGGPTGVEMAAAIAELARRVMQTEFRNVDTRDARVISLEAGPRILGAFPESLGRYAKRALERQGVEVRLGSAVTDCGPGHVTARGRMIRAKTAIWAAGVQASDAARWIGAASDRVGRVQLAADLTVPGCSEIFVIGDTATVTSVSGAPVPGTAPAAKQMGRHAALVIASRLQGGSAPAPFRYRHQGNFATIGRRAAIVDLGWIHLSGPLASWTWGICHIWFLIGTRSRIVVALNWLWSHLFGHKCARCWFPRGTEPGGGADKNLDCFKKSDRGSFDIRLG</sequence>
<protein>
    <recommendedName>
        <fullName evidence="2">NADH:ubiquinone reductase (non-electrogenic)</fullName>
        <ecNumber evidence="2">1.6.5.9</ecNumber>
    </recommendedName>
</protein>
<dbReference type="EC" id="1.6.5.9" evidence="2"/>
<evidence type="ECO:0000256" key="6">
    <source>
        <dbReference type="ARBA" id="ARBA00023002"/>
    </source>
</evidence>
<dbReference type="Proteomes" id="UP000308530">
    <property type="component" value="Plasmid pPRADMK78_01"/>
</dbReference>
<dbReference type="Pfam" id="PF07992">
    <property type="entry name" value="Pyr_redox_2"/>
    <property type="match status" value="1"/>
</dbReference>
<evidence type="ECO:0000256" key="4">
    <source>
        <dbReference type="ARBA" id="ARBA00022827"/>
    </source>
</evidence>
<evidence type="ECO:0000313" key="12">
    <source>
        <dbReference type="Proteomes" id="UP000308530"/>
    </source>
</evidence>
<evidence type="ECO:0000313" key="11">
    <source>
        <dbReference type="EMBL" id="QLF71785.1"/>
    </source>
</evidence>
<keyword evidence="6" id="KW-0560">Oxidoreductase</keyword>
<gene>
    <name evidence="11" type="ORF">FE840_019395</name>
</gene>
<evidence type="ECO:0000256" key="5">
    <source>
        <dbReference type="ARBA" id="ARBA00022946"/>
    </source>
</evidence>
<dbReference type="InterPro" id="IPR054585">
    <property type="entry name" value="NDH2-like_C"/>
</dbReference>
<dbReference type="PANTHER" id="PTHR43706:SF47">
    <property type="entry name" value="EXTERNAL NADH-UBIQUINONE OXIDOREDUCTASE 1, MITOCHONDRIAL-RELATED"/>
    <property type="match status" value="1"/>
</dbReference>
<dbReference type="InterPro" id="IPR023753">
    <property type="entry name" value="FAD/NAD-binding_dom"/>
</dbReference>